<reference evidence="2 3" key="1">
    <citation type="submission" date="2018-06" db="EMBL/GenBank/DDBJ databases">
        <authorList>
            <person name="Strepis N."/>
        </authorList>
    </citation>
    <scope>NUCLEOTIDE SEQUENCE [LARGE SCALE GENOMIC DNA]</scope>
    <source>
        <strain evidence="2">LUCI</strain>
    </source>
</reference>
<feature type="transmembrane region" description="Helical" evidence="1">
    <location>
        <begin position="7"/>
        <end position="28"/>
    </location>
</feature>
<dbReference type="PANTHER" id="PTHR36443:SF1">
    <property type="entry name" value="BSR5223 PROTEIN"/>
    <property type="match status" value="1"/>
</dbReference>
<evidence type="ECO:0000313" key="3">
    <source>
        <dbReference type="Proteomes" id="UP000277811"/>
    </source>
</evidence>
<feature type="transmembrane region" description="Helical" evidence="1">
    <location>
        <begin position="48"/>
        <end position="71"/>
    </location>
</feature>
<sequence>MSSFDSLGKLIMFTGFILLLLGAIIHFGGKFFPLGKLPGDISFVKGNVSFHFPIVTSIILSILLTIILNILR</sequence>
<dbReference type="Proteomes" id="UP000277811">
    <property type="component" value="Unassembled WGS sequence"/>
</dbReference>
<protein>
    <recommendedName>
        <fullName evidence="4">DUF2905 domain-containing protein</fullName>
    </recommendedName>
</protein>
<keyword evidence="1" id="KW-0472">Membrane</keyword>
<dbReference type="Pfam" id="PF11146">
    <property type="entry name" value="DUF2905"/>
    <property type="match status" value="1"/>
</dbReference>
<evidence type="ECO:0008006" key="4">
    <source>
        <dbReference type="Google" id="ProtNLM"/>
    </source>
</evidence>
<evidence type="ECO:0000313" key="2">
    <source>
        <dbReference type="EMBL" id="VBB06058.1"/>
    </source>
</evidence>
<accession>A0A498RA76</accession>
<organism evidence="2 3">
    <name type="scientific">Lucifera butyrica</name>
    <dbReference type="NCBI Taxonomy" id="1351585"/>
    <lineage>
        <taxon>Bacteria</taxon>
        <taxon>Bacillati</taxon>
        <taxon>Bacillota</taxon>
        <taxon>Negativicutes</taxon>
        <taxon>Veillonellales</taxon>
        <taxon>Veillonellaceae</taxon>
        <taxon>Lucifera</taxon>
    </lineage>
</organism>
<name>A0A498RA76_9FIRM</name>
<dbReference type="PANTHER" id="PTHR36443">
    <property type="entry name" value="BSR5223 PROTEIN"/>
    <property type="match status" value="1"/>
</dbReference>
<gene>
    <name evidence="2" type="ORF">LUCI_1269</name>
</gene>
<dbReference type="RefSeq" id="WP_243638693.1">
    <property type="nucleotide sequence ID" value="NZ_UPPP01000061.1"/>
</dbReference>
<dbReference type="EMBL" id="UPPP01000061">
    <property type="protein sequence ID" value="VBB06058.1"/>
    <property type="molecule type" value="Genomic_DNA"/>
</dbReference>
<dbReference type="InterPro" id="IPR021320">
    <property type="entry name" value="DUF2905"/>
</dbReference>
<proteinExistence type="predicted"/>
<keyword evidence="1" id="KW-1133">Transmembrane helix</keyword>
<keyword evidence="1" id="KW-0812">Transmembrane</keyword>
<keyword evidence="3" id="KW-1185">Reference proteome</keyword>
<evidence type="ECO:0000256" key="1">
    <source>
        <dbReference type="SAM" id="Phobius"/>
    </source>
</evidence>
<dbReference type="AlphaFoldDB" id="A0A498RA76"/>